<dbReference type="GO" id="GO:0005507">
    <property type="term" value="F:copper ion binding"/>
    <property type="evidence" value="ECO:0007669"/>
    <property type="project" value="InterPro"/>
</dbReference>
<evidence type="ECO:0000259" key="1">
    <source>
        <dbReference type="Pfam" id="PF07731"/>
    </source>
</evidence>
<sequence>MEIVTMKTQFVSSMSVAAALVLHVATGGSALGAQVHLPGNKIPQFVDPLPVLDLNPKSTTGIATVIAGTGEITLNMVEFKANTMPSTFVPATGPGTYTGTWTFGYRVSTPFPAGTAETAVGPVIVATRGIPTQIRYVNNLTTQGIAWRDWTDQSLHSAFHQAVGQMMPTSGDTNHYMGPVLAVPHLHGGEVPAVLDGGPEAWFASDMPGPDTLTNYMLQGPAYYGGTDVVGTLAGTPRPAAANEAIYRYPNTQEAAPLWFHDHLLGGTRLNATFAGLAGAYALTDPGLALPAGLDPVGLGGRLLVPLVIQDRMFDTNGQLFFPNVGVNPEHPYWVPEFVGDTIVVNGKVWPYLNVDRQRYRFFIINGSNSRPYDMFLQDLVSQVKGPRMWVIATDGGYLDTPVLIDPNATGAQKKAGVQKSLMMMPGERYEVIVDFNDPVWIAAMTAAYAALKQAVPNPVQLTLRNTAPTVLGNPRANTEGRIMQFRVSATAPADASYNPASGIPIRSGAQKIVRLANPATGALAAGVVPNLTRLLTLNEVPGLGGPLEALVNNSKWSGLRPDGSQIPGSTFVLGNYLTELSVEGQTEIWEIVNTTMDSHPIHLHGLQFQLINRQAVDMAAFMMAYNMAFPGGVYIPGYGPPLDYFTGNPRALGGNPDPVPLGPPLPPLSFETGWKDTVIMRPGEVTRIVARVAPQDKAIGAADLFWPYQPNALNGAYVWHCHITDHEDNEMMRPSQFLPNAAAVRTYLQGVDY</sequence>
<name>A0A831UBA6_GEOME</name>
<comment type="caution">
    <text evidence="2">The sequence shown here is derived from an EMBL/GenBank/DDBJ whole genome shotgun (WGS) entry which is preliminary data.</text>
</comment>
<proteinExistence type="predicted"/>
<protein>
    <submittedName>
        <fullName evidence="2">Copper oxidase</fullName>
    </submittedName>
</protein>
<dbReference type="PANTHER" id="PTHR48267">
    <property type="entry name" value="CUPREDOXIN SUPERFAMILY PROTEIN"/>
    <property type="match status" value="1"/>
</dbReference>
<dbReference type="EMBL" id="DSOV01000019">
    <property type="protein sequence ID" value="HEN41807.1"/>
    <property type="molecule type" value="Genomic_DNA"/>
</dbReference>
<dbReference type="PANTHER" id="PTHR48267:SF1">
    <property type="entry name" value="BILIRUBIN OXIDASE"/>
    <property type="match status" value="1"/>
</dbReference>
<organism evidence="2">
    <name type="scientific">Geobacter metallireducens</name>
    <dbReference type="NCBI Taxonomy" id="28232"/>
    <lineage>
        <taxon>Bacteria</taxon>
        <taxon>Pseudomonadati</taxon>
        <taxon>Thermodesulfobacteriota</taxon>
        <taxon>Desulfuromonadia</taxon>
        <taxon>Geobacterales</taxon>
        <taxon>Geobacteraceae</taxon>
        <taxon>Geobacter</taxon>
    </lineage>
</organism>
<dbReference type="SUPFAM" id="SSF49503">
    <property type="entry name" value="Cupredoxins"/>
    <property type="match status" value="3"/>
</dbReference>
<reference evidence="2" key="1">
    <citation type="journal article" date="2020" name="mSystems">
        <title>Genome- and Community-Level Interaction Insights into Carbon Utilization and Element Cycling Functions of Hydrothermarchaeota in Hydrothermal Sediment.</title>
        <authorList>
            <person name="Zhou Z."/>
            <person name="Liu Y."/>
            <person name="Xu W."/>
            <person name="Pan J."/>
            <person name="Luo Z.H."/>
            <person name="Li M."/>
        </authorList>
    </citation>
    <scope>NUCLEOTIDE SEQUENCE [LARGE SCALE GENOMIC DNA]</scope>
    <source>
        <strain evidence="2">SpSt-349</strain>
    </source>
</reference>
<dbReference type="Pfam" id="PF07731">
    <property type="entry name" value="Cu-oxidase_2"/>
    <property type="match status" value="1"/>
</dbReference>
<dbReference type="GO" id="GO:0016491">
    <property type="term" value="F:oxidoreductase activity"/>
    <property type="evidence" value="ECO:0007669"/>
    <property type="project" value="InterPro"/>
</dbReference>
<dbReference type="InterPro" id="IPR008972">
    <property type="entry name" value="Cupredoxin"/>
</dbReference>
<dbReference type="InterPro" id="IPR045087">
    <property type="entry name" value="Cu-oxidase_fam"/>
</dbReference>
<evidence type="ECO:0000313" key="2">
    <source>
        <dbReference type="EMBL" id="HEN41807.1"/>
    </source>
</evidence>
<feature type="domain" description="Plastocyanin-like" evidence="1">
    <location>
        <begin position="584"/>
        <end position="689"/>
    </location>
</feature>
<dbReference type="InterPro" id="IPR011706">
    <property type="entry name" value="Cu-oxidase_C"/>
</dbReference>
<accession>A0A831UBA6</accession>
<gene>
    <name evidence="2" type="ORF">ENQ87_05425</name>
</gene>
<dbReference type="CDD" id="cd13868">
    <property type="entry name" value="CuRO_2_CotA_like"/>
    <property type="match status" value="1"/>
</dbReference>
<dbReference type="Gene3D" id="2.60.40.420">
    <property type="entry name" value="Cupredoxins - blue copper proteins"/>
    <property type="match status" value="3"/>
</dbReference>
<dbReference type="AlphaFoldDB" id="A0A831UBA6"/>